<sequence length="319" mass="32788">MRIDPRLTVTIPEPGSRRYGAEPDCLLLQGLLPGDQAFLAQLEAGVPDGTEQAAGAAAGLDPERCTGLLRALGGILVSVAPVPALRSERLAGEGHRPPPAGGDGLFLGRRADAVVQVRGLGRAGALTVRLLAGAGVGTLLLEDPGRVGSADVGGAYALTDVGLPRTQAALRLAARTDPTLRVLPLPAGLPPAHLDLLLAAGRVPEAWTGPHPLLCLWPGGDGWNVGPLLVPGRTPCLDCLRLAHPELLAEGPAGTEDTAGSGAAAGLAVLQVLAFIEARVRPAAWSAVLRVRSADGWVGRLPLEQHPECLCRLQRRGAA</sequence>
<accession>A0A078MV37</accession>
<gene>
    <name evidence="1" type="ORF">BN1051_02049</name>
</gene>
<reference evidence="1" key="1">
    <citation type="submission" date="2014-07" db="EMBL/GenBank/DDBJ databases">
        <authorList>
            <person name="Urmite Genomes Urmite Genomes"/>
        </authorList>
    </citation>
    <scope>NUCLEOTIDE SEQUENCE</scope>
    <source>
        <strain evidence="1">11W110_air</strain>
    </source>
</reference>
<dbReference type="InterPro" id="IPR035985">
    <property type="entry name" value="Ubiquitin-activating_enz"/>
</dbReference>
<dbReference type="EMBL" id="LN483071">
    <property type="protein sequence ID" value="CEA08691.1"/>
    <property type="molecule type" value="Genomic_DNA"/>
</dbReference>
<proteinExistence type="predicted"/>
<protein>
    <submittedName>
        <fullName evidence="1">ThiF family protein</fullName>
    </submittedName>
</protein>
<dbReference type="AlphaFoldDB" id="A0A078MV37"/>
<dbReference type="PATRIC" id="fig|1461584.3.peg.2025"/>
<name>A0A078MV37_9MICC</name>
<dbReference type="GO" id="GO:0008641">
    <property type="term" value="F:ubiquitin-like modifier activating enzyme activity"/>
    <property type="evidence" value="ECO:0007669"/>
    <property type="project" value="InterPro"/>
</dbReference>
<organism evidence="1">
    <name type="scientific">Arthrobacter saudimassiliensis</name>
    <dbReference type="NCBI Taxonomy" id="1461584"/>
    <lineage>
        <taxon>Bacteria</taxon>
        <taxon>Bacillati</taxon>
        <taxon>Actinomycetota</taxon>
        <taxon>Actinomycetes</taxon>
        <taxon>Micrococcales</taxon>
        <taxon>Micrococcaceae</taxon>
        <taxon>Arthrobacter</taxon>
    </lineage>
</organism>
<dbReference type="SUPFAM" id="SSF69572">
    <property type="entry name" value="Activating enzymes of the ubiquitin-like proteins"/>
    <property type="match status" value="1"/>
</dbReference>
<dbReference type="Gene3D" id="3.40.50.720">
    <property type="entry name" value="NAD(P)-binding Rossmann-like Domain"/>
    <property type="match status" value="1"/>
</dbReference>
<evidence type="ECO:0000313" key="1">
    <source>
        <dbReference type="EMBL" id="CEA08691.1"/>
    </source>
</evidence>